<evidence type="ECO:0000313" key="1">
    <source>
        <dbReference type="EMBL" id="ROT92183.1"/>
    </source>
</evidence>
<comment type="caution">
    <text evidence="1">The sequence shown here is derived from an EMBL/GenBank/DDBJ whole genome shotgun (WGS) entry which is preliminary data.</text>
</comment>
<gene>
    <name evidence="1" type="ORF">DMP12_01455</name>
</gene>
<dbReference type="Proteomes" id="UP000285258">
    <property type="component" value="Unassembled WGS sequence"/>
</dbReference>
<protein>
    <recommendedName>
        <fullName evidence="3">Nucleotidyl transferase AbiEii/AbiGii toxin family protein</fullName>
    </recommendedName>
</protein>
<sequence length="273" mass="30345">MTKQPNSRRNLDMAIHRMAASDKDFVKLRALLANAIVGQMLPNGAVKGGTALKFRFGDAATRFTTDLDAARQSDLDAFVEKLEASLSSGWNGFAGRLVPRSQARPAHVPPQYVMRPFDIKIDYRGKPWCTVSLEVGHNELGDADEPERMLPPDIARMFRELGFPDPDPLPLMPLHHQIAQKLHGASEPGSKRAHDLIDLQIIMRGATVDSTLTRRTCERLFAYRAMQPWPSVITKNEGWETLYDAQVLPPPVLQSVDEAVAWANELVTTIANA</sequence>
<reference evidence="2" key="1">
    <citation type="submission" date="2018-05" db="EMBL/GenBank/DDBJ databases">
        <title>Genome Sequencing of selected type strains of the family Eggerthellaceae.</title>
        <authorList>
            <person name="Danylec N."/>
            <person name="Stoll D.A."/>
            <person name="Doetsch A."/>
            <person name="Huch M."/>
        </authorList>
    </citation>
    <scope>NUCLEOTIDE SEQUENCE [LARGE SCALE GENOMIC DNA]</scope>
    <source>
        <strain evidence="2">DSM 27213</strain>
    </source>
</reference>
<dbReference type="AlphaFoldDB" id="A0A423UP43"/>
<dbReference type="Pfam" id="PF08843">
    <property type="entry name" value="AbiEii"/>
    <property type="match status" value="1"/>
</dbReference>
<dbReference type="EMBL" id="QIBW01000001">
    <property type="protein sequence ID" value="ROT92183.1"/>
    <property type="molecule type" value="Genomic_DNA"/>
</dbReference>
<name>A0A423UP43_9ACTN</name>
<dbReference type="RefSeq" id="WP_096227393.1">
    <property type="nucleotide sequence ID" value="NZ_CP168029.1"/>
</dbReference>
<accession>A0A423UP43</accession>
<evidence type="ECO:0000313" key="2">
    <source>
        <dbReference type="Proteomes" id="UP000285258"/>
    </source>
</evidence>
<dbReference type="InterPro" id="IPR014942">
    <property type="entry name" value="AbiEii"/>
</dbReference>
<evidence type="ECO:0008006" key="3">
    <source>
        <dbReference type="Google" id="ProtNLM"/>
    </source>
</evidence>
<organism evidence="1 2">
    <name type="scientific">Gordonibacter urolithinfaciens</name>
    <dbReference type="NCBI Taxonomy" id="1335613"/>
    <lineage>
        <taxon>Bacteria</taxon>
        <taxon>Bacillati</taxon>
        <taxon>Actinomycetota</taxon>
        <taxon>Coriobacteriia</taxon>
        <taxon>Eggerthellales</taxon>
        <taxon>Eggerthellaceae</taxon>
        <taxon>Gordonibacter</taxon>
    </lineage>
</organism>
<proteinExistence type="predicted"/>